<feature type="compositionally biased region" description="Polar residues" evidence="1">
    <location>
        <begin position="13"/>
        <end position="28"/>
    </location>
</feature>
<sequence>MSKSTGREREVRATSTKGKPPSSSQGSQREFLVTANPTPKAAPSASQPANTSTAKPVKEPLSSGSSGAASKPGGRDDSRLTEWKNFFLDSGIPDHASAEYAAIFVKERINWQILKNLDKGYLTDMGINCIGDQIAILQAAKRYCGEQYHPNITLSFPKPKQLSPQLESNGSDMMEVEEIASPSNNSSRSQMANSVAPQQQQNAPSDPPVRRMIRSEVRTSGSLPAVRTVSRVGPKPEQTSIHLRLGKRSADDDSDLRTIIKRPGFGQSERVVRDTAPVDFTVRMGAGPGAKRDVFSRLNPKGTKTNNNTSLVRVLETKMSRLTTGQSSSGNSGNSSGPLRPTLVSDKMDEPTPVFSRLGSGETGGINGRSDRSGRNERPAPERASGSSVFSRLGYQTSKNRSNTAHQDDALKPKLSVHDRLGYRS</sequence>
<evidence type="ECO:0008006" key="4">
    <source>
        <dbReference type="Google" id="ProtNLM"/>
    </source>
</evidence>
<feature type="compositionally biased region" description="Low complexity" evidence="1">
    <location>
        <begin position="327"/>
        <end position="337"/>
    </location>
</feature>
<feature type="compositionally biased region" description="Polar residues" evidence="1">
    <location>
        <begin position="385"/>
        <end position="405"/>
    </location>
</feature>
<dbReference type="Proteomes" id="UP000186922">
    <property type="component" value="Unassembled WGS sequence"/>
</dbReference>
<dbReference type="SUPFAM" id="SSF47769">
    <property type="entry name" value="SAM/Pointed domain"/>
    <property type="match status" value="1"/>
</dbReference>
<dbReference type="PANTHER" id="PTHR21359:SF1">
    <property type="entry name" value="DUF5577 DOMAIN-CONTAINING PROTEIN"/>
    <property type="match status" value="1"/>
</dbReference>
<feature type="compositionally biased region" description="Basic and acidic residues" evidence="1">
    <location>
        <begin position="1"/>
        <end position="12"/>
    </location>
</feature>
<keyword evidence="3" id="KW-1185">Reference proteome</keyword>
<dbReference type="InterPro" id="IPR013761">
    <property type="entry name" value="SAM/pointed_sf"/>
</dbReference>
<dbReference type="Pfam" id="PF18017">
    <property type="entry name" value="SAM_4"/>
    <property type="match status" value="1"/>
</dbReference>
<comment type="caution">
    <text evidence="2">The sequence shown here is derived from an EMBL/GenBank/DDBJ whole genome shotgun (WGS) entry which is preliminary data.</text>
</comment>
<feature type="compositionally biased region" description="Basic and acidic residues" evidence="1">
    <location>
        <begin position="406"/>
        <end position="425"/>
    </location>
</feature>
<accession>A0A1D1VZY2</accession>
<feature type="compositionally biased region" description="Polar residues" evidence="1">
    <location>
        <begin position="44"/>
        <end position="54"/>
    </location>
</feature>
<feature type="region of interest" description="Disordered" evidence="1">
    <location>
        <begin position="291"/>
        <end position="425"/>
    </location>
</feature>
<dbReference type="Gene3D" id="1.10.150.50">
    <property type="entry name" value="Transcription Factor, Ets-1"/>
    <property type="match status" value="1"/>
</dbReference>
<feature type="compositionally biased region" description="Polar residues" evidence="1">
    <location>
        <begin position="302"/>
        <end position="311"/>
    </location>
</feature>
<protein>
    <recommendedName>
        <fullName evidence="4">SAM domain-containing protein</fullName>
    </recommendedName>
</protein>
<reference evidence="2 3" key="1">
    <citation type="journal article" date="2016" name="Nat. Commun.">
        <title>Extremotolerant tardigrade genome and improved radiotolerance of human cultured cells by tardigrade-unique protein.</title>
        <authorList>
            <person name="Hashimoto T."/>
            <person name="Horikawa D.D."/>
            <person name="Saito Y."/>
            <person name="Kuwahara H."/>
            <person name="Kozuka-Hata H."/>
            <person name="Shin-I T."/>
            <person name="Minakuchi Y."/>
            <person name="Ohishi K."/>
            <person name="Motoyama A."/>
            <person name="Aizu T."/>
            <person name="Enomoto A."/>
            <person name="Kondo K."/>
            <person name="Tanaka S."/>
            <person name="Hara Y."/>
            <person name="Koshikawa S."/>
            <person name="Sagara H."/>
            <person name="Miura T."/>
            <person name="Yokobori S."/>
            <person name="Miyagawa K."/>
            <person name="Suzuki Y."/>
            <person name="Kubo T."/>
            <person name="Oyama M."/>
            <person name="Kohara Y."/>
            <person name="Fujiyama A."/>
            <person name="Arakawa K."/>
            <person name="Katayama T."/>
            <person name="Toyoda A."/>
            <person name="Kunieda T."/>
        </authorList>
    </citation>
    <scope>NUCLEOTIDE SEQUENCE [LARGE SCALE GENOMIC DNA]</scope>
    <source>
        <strain evidence="2 3">YOKOZUNA-1</strain>
    </source>
</reference>
<dbReference type="EMBL" id="BDGG01000012">
    <property type="protein sequence ID" value="GAV05963.1"/>
    <property type="molecule type" value="Genomic_DNA"/>
</dbReference>
<evidence type="ECO:0000313" key="3">
    <source>
        <dbReference type="Proteomes" id="UP000186922"/>
    </source>
</evidence>
<organism evidence="2 3">
    <name type="scientific">Ramazzottius varieornatus</name>
    <name type="common">Water bear</name>
    <name type="synonym">Tardigrade</name>
    <dbReference type="NCBI Taxonomy" id="947166"/>
    <lineage>
        <taxon>Eukaryota</taxon>
        <taxon>Metazoa</taxon>
        <taxon>Ecdysozoa</taxon>
        <taxon>Tardigrada</taxon>
        <taxon>Eutardigrada</taxon>
        <taxon>Parachela</taxon>
        <taxon>Hypsibioidea</taxon>
        <taxon>Ramazzottiidae</taxon>
        <taxon>Ramazzottius</taxon>
    </lineage>
</organism>
<feature type="compositionally biased region" description="Polar residues" evidence="1">
    <location>
        <begin position="181"/>
        <end position="204"/>
    </location>
</feature>
<dbReference type="OrthoDB" id="10067653at2759"/>
<dbReference type="GO" id="GO:0005634">
    <property type="term" value="C:nucleus"/>
    <property type="evidence" value="ECO:0007669"/>
    <property type="project" value="TreeGrafter"/>
</dbReference>
<feature type="region of interest" description="Disordered" evidence="1">
    <location>
        <begin position="180"/>
        <end position="239"/>
    </location>
</feature>
<evidence type="ECO:0000313" key="2">
    <source>
        <dbReference type="EMBL" id="GAV05963.1"/>
    </source>
</evidence>
<proteinExistence type="predicted"/>
<gene>
    <name evidence="2" type="primary">RvY_16011-1</name>
    <name evidence="2" type="synonym">RvY_16011.1</name>
    <name evidence="2" type="ORF">RvY_16011</name>
</gene>
<evidence type="ECO:0000256" key="1">
    <source>
        <dbReference type="SAM" id="MobiDB-lite"/>
    </source>
</evidence>
<dbReference type="PANTHER" id="PTHR21359">
    <property type="entry name" value="DUF5577 DOMAIN-CONTAINING PROTEIN"/>
    <property type="match status" value="1"/>
</dbReference>
<feature type="compositionally biased region" description="Basic and acidic residues" evidence="1">
    <location>
        <begin position="369"/>
        <end position="381"/>
    </location>
</feature>
<dbReference type="AlphaFoldDB" id="A0A1D1VZY2"/>
<dbReference type="InterPro" id="IPR039161">
    <property type="entry name" value="C19orf47-like"/>
</dbReference>
<name>A0A1D1VZY2_RAMVA</name>
<feature type="region of interest" description="Disordered" evidence="1">
    <location>
        <begin position="1"/>
        <end position="78"/>
    </location>
</feature>